<keyword evidence="1" id="KW-0472">Membrane</keyword>
<proteinExistence type="predicted"/>
<reference evidence="2" key="1">
    <citation type="submission" date="2014-05" db="EMBL/GenBank/DDBJ databases">
        <authorList>
            <person name="Chronopoulou M."/>
        </authorList>
    </citation>
    <scope>NUCLEOTIDE SEQUENCE</scope>
    <source>
        <tissue evidence="2">Whole organism</tissue>
    </source>
</reference>
<dbReference type="EMBL" id="HACA01003335">
    <property type="protein sequence ID" value="CDW20696.1"/>
    <property type="molecule type" value="Transcribed_RNA"/>
</dbReference>
<accession>A0A0K2T5G7</accession>
<keyword evidence="1" id="KW-0812">Transmembrane</keyword>
<dbReference type="AlphaFoldDB" id="A0A0K2T5G7"/>
<evidence type="ECO:0000313" key="2">
    <source>
        <dbReference type="EMBL" id="CDW20696.1"/>
    </source>
</evidence>
<keyword evidence="1" id="KW-1133">Transmembrane helix</keyword>
<organism evidence="2">
    <name type="scientific">Lepeophtheirus salmonis</name>
    <name type="common">Salmon louse</name>
    <name type="synonym">Caligus salmonis</name>
    <dbReference type="NCBI Taxonomy" id="72036"/>
    <lineage>
        <taxon>Eukaryota</taxon>
        <taxon>Metazoa</taxon>
        <taxon>Ecdysozoa</taxon>
        <taxon>Arthropoda</taxon>
        <taxon>Crustacea</taxon>
        <taxon>Multicrustacea</taxon>
        <taxon>Hexanauplia</taxon>
        <taxon>Copepoda</taxon>
        <taxon>Siphonostomatoida</taxon>
        <taxon>Caligidae</taxon>
        <taxon>Lepeophtheirus</taxon>
    </lineage>
</organism>
<sequence length="55" mass="6266">MLLKYRINSSLYEDSLLQLLKNDGGHSFSRTKLYNIALLALFLVVKSSVMFLLST</sequence>
<feature type="transmembrane region" description="Helical" evidence="1">
    <location>
        <begin position="33"/>
        <end position="53"/>
    </location>
</feature>
<protein>
    <submittedName>
        <fullName evidence="2">Uncharacterized protein</fullName>
    </submittedName>
</protein>
<evidence type="ECO:0000256" key="1">
    <source>
        <dbReference type="SAM" id="Phobius"/>
    </source>
</evidence>
<name>A0A0K2T5G7_LEPSM</name>